<protein>
    <submittedName>
        <fullName evidence="1">Uncharacterized protein</fullName>
    </submittedName>
</protein>
<dbReference type="Proteomes" id="UP000076154">
    <property type="component" value="Unassembled WGS sequence"/>
</dbReference>
<reference evidence="1" key="1">
    <citation type="submission" date="2018-04" db="EMBL/GenBank/DDBJ databases">
        <title>Whole genome sequencing of Hypsizygus marmoreus.</title>
        <authorList>
            <person name="Choi I.-G."/>
            <person name="Min B."/>
            <person name="Kim J.-G."/>
            <person name="Kim S."/>
            <person name="Oh Y.-L."/>
            <person name="Kong W.-S."/>
            <person name="Park H."/>
            <person name="Jeong J."/>
            <person name="Song E.-S."/>
        </authorList>
    </citation>
    <scope>NUCLEOTIDE SEQUENCE [LARGE SCALE GENOMIC DNA]</scope>
    <source>
        <strain evidence="1">51987-8</strain>
    </source>
</reference>
<gene>
    <name evidence="1" type="ORF">Hypma_014469</name>
</gene>
<keyword evidence="2" id="KW-1185">Reference proteome</keyword>
<evidence type="ECO:0000313" key="1">
    <source>
        <dbReference type="EMBL" id="RDB18987.1"/>
    </source>
</evidence>
<proteinExistence type="predicted"/>
<comment type="caution">
    <text evidence="1">The sequence shown here is derived from an EMBL/GenBank/DDBJ whole genome shotgun (WGS) entry which is preliminary data.</text>
</comment>
<dbReference type="AlphaFoldDB" id="A0A369JEI1"/>
<accession>A0A369JEI1</accession>
<evidence type="ECO:0000313" key="2">
    <source>
        <dbReference type="Proteomes" id="UP000076154"/>
    </source>
</evidence>
<dbReference type="EMBL" id="LUEZ02000085">
    <property type="protein sequence ID" value="RDB18987.1"/>
    <property type="molecule type" value="Genomic_DNA"/>
</dbReference>
<sequence length="130" mass="15000">MHRCLPRPTSLNTPIAGRDTAVCGRERRFTQRHSGMFNDDHHTCTPTHPALAPTFSPIKRKAPLKRQHLGIDVLRCSISPSTHDHTAHYPTRMHDEWPIPPPVEMIRAPRPFLTMYTHRHGTTKPEYSQR</sequence>
<dbReference type="InParanoid" id="A0A369JEI1"/>
<organism evidence="1 2">
    <name type="scientific">Hypsizygus marmoreus</name>
    <name type="common">White beech mushroom</name>
    <name type="synonym">Agaricus marmoreus</name>
    <dbReference type="NCBI Taxonomy" id="39966"/>
    <lineage>
        <taxon>Eukaryota</taxon>
        <taxon>Fungi</taxon>
        <taxon>Dikarya</taxon>
        <taxon>Basidiomycota</taxon>
        <taxon>Agaricomycotina</taxon>
        <taxon>Agaricomycetes</taxon>
        <taxon>Agaricomycetidae</taxon>
        <taxon>Agaricales</taxon>
        <taxon>Tricholomatineae</taxon>
        <taxon>Lyophyllaceae</taxon>
        <taxon>Hypsizygus</taxon>
    </lineage>
</organism>
<name>A0A369JEI1_HYPMA</name>